<dbReference type="SUPFAM" id="SSF48576">
    <property type="entry name" value="Terpenoid synthases"/>
    <property type="match status" value="1"/>
</dbReference>
<dbReference type="SFLD" id="SFLDS00005">
    <property type="entry name" value="Isoprenoid_Synthase_Type_I"/>
    <property type="match status" value="1"/>
</dbReference>
<sequence>MDDITATDPALRQAYARCRRLQRRHDPTFYVATSCLPRRTRPAVHALYGFVRGADELVDGPGAPQDPEERRRALDRWEQTLREGVVAGRSEHPVIAALVDAAQRVELPLEQLGPYMDSMRVDCGPVRIPDGAALDRYMDGSAAAVGRLMTPLLEAPAELREEIAALGIAFQLTNFVRDVAEDWTLDRVYLPGLPEEDLARGLVTDRVRETVARDVSRARALFARTAAVADELRPSMRPGVRVARAVYLRVLDRIEARNFDVLRPGAGSLWPTLPSPRGAT</sequence>
<comment type="pathway">
    <text evidence="1">Carotenoid biosynthesis; phytoene biosynthesis.</text>
</comment>
<dbReference type="Proteomes" id="UP000240739">
    <property type="component" value="Unassembled WGS sequence"/>
</dbReference>
<gene>
    <name evidence="3" type="ORF">C7Y72_14775</name>
</gene>
<dbReference type="EMBL" id="PYYB01000002">
    <property type="protein sequence ID" value="PTL56242.1"/>
    <property type="molecule type" value="Genomic_DNA"/>
</dbReference>
<dbReference type="InterPro" id="IPR044843">
    <property type="entry name" value="Trans_IPPS_bact-type"/>
</dbReference>
<protein>
    <submittedName>
        <fullName evidence="3">Phytoene synthase</fullName>
    </submittedName>
</protein>
<dbReference type="UniPathway" id="UPA00799"/>
<keyword evidence="4" id="KW-1185">Reference proteome</keyword>
<dbReference type="AlphaFoldDB" id="A0A2T4UEU3"/>
<proteinExistence type="predicted"/>
<dbReference type="SFLD" id="SFLDG01018">
    <property type="entry name" value="Squalene/Phytoene_Synthase_Lik"/>
    <property type="match status" value="1"/>
</dbReference>
<evidence type="ECO:0000256" key="1">
    <source>
        <dbReference type="ARBA" id="ARBA00004684"/>
    </source>
</evidence>
<evidence type="ECO:0000313" key="4">
    <source>
        <dbReference type="Proteomes" id="UP000240739"/>
    </source>
</evidence>
<dbReference type="InterPro" id="IPR019845">
    <property type="entry name" value="Squalene/phytoene_synthase_CS"/>
</dbReference>
<dbReference type="PROSITE" id="PS01045">
    <property type="entry name" value="SQUALEN_PHYTOEN_SYN_2"/>
    <property type="match status" value="1"/>
</dbReference>
<evidence type="ECO:0000313" key="3">
    <source>
        <dbReference type="EMBL" id="PTL56242.1"/>
    </source>
</evidence>
<organism evidence="3 4">
    <name type="scientific">Paraconexibacter algicola</name>
    <dbReference type="NCBI Taxonomy" id="2133960"/>
    <lineage>
        <taxon>Bacteria</taxon>
        <taxon>Bacillati</taxon>
        <taxon>Actinomycetota</taxon>
        <taxon>Thermoleophilia</taxon>
        <taxon>Solirubrobacterales</taxon>
        <taxon>Paraconexibacteraceae</taxon>
        <taxon>Paraconexibacter</taxon>
    </lineage>
</organism>
<dbReference type="PANTHER" id="PTHR31480">
    <property type="entry name" value="BIFUNCTIONAL LYCOPENE CYCLASE/PHYTOENE SYNTHASE"/>
    <property type="match status" value="1"/>
</dbReference>
<dbReference type="RefSeq" id="WP_107569961.1">
    <property type="nucleotide sequence ID" value="NZ_PYYB01000002.1"/>
</dbReference>
<dbReference type="GO" id="GO:0051996">
    <property type="term" value="F:squalene synthase [NAD(P)H] activity"/>
    <property type="evidence" value="ECO:0007669"/>
    <property type="project" value="InterPro"/>
</dbReference>
<reference evidence="3 4" key="1">
    <citation type="submission" date="2018-03" db="EMBL/GenBank/DDBJ databases">
        <title>Aquarubrobacter algicola gen. nov., sp. nov., a novel actinobacterium isolated from shallow eutrophic lake during the end of cyanobacterial harmful algal blooms.</title>
        <authorList>
            <person name="Chun S.J."/>
        </authorList>
    </citation>
    <scope>NUCLEOTIDE SEQUENCE [LARGE SCALE GENOMIC DNA]</scope>
    <source>
        <strain evidence="3 4">Seoho-28</strain>
    </source>
</reference>
<dbReference type="InterPro" id="IPR008949">
    <property type="entry name" value="Isoprenoid_synthase_dom_sf"/>
</dbReference>
<dbReference type="InterPro" id="IPR002060">
    <property type="entry name" value="Squ/phyt_synthse"/>
</dbReference>
<evidence type="ECO:0000256" key="2">
    <source>
        <dbReference type="ARBA" id="ARBA00022679"/>
    </source>
</evidence>
<dbReference type="GO" id="GO:0016117">
    <property type="term" value="P:carotenoid biosynthetic process"/>
    <property type="evidence" value="ECO:0007669"/>
    <property type="project" value="UniProtKB-ARBA"/>
</dbReference>
<dbReference type="InterPro" id="IPR033904">
    <property type="entry name" value="Trans_IPPS_HH"/>
</dbReference>
<dbReference type="Pfam" id="PF00494">
    <property type="entry name" value="SQS_PSY"/>
    <property type="match status" value="1"/>
</dbReference>
<accession>A0A2T4UEU3</accession>
<comment type="caution">
    <text evidence="3">The sequence shown here is derived from an EMBL/GenBank/DDBJ whole genome shotgun (WGS) entry which is preliminary data.</text>
</comment>
<dbReference type="GO" id="GO:0004311">
    <property type="term" value="F:geranylgeranyl diphosphate synthase activity"/>
    <property type="evidence" value="ECO:0007669"/>
    <property type="project" value="InterPro"/>
</dbReference>
<dbReference type="SFLD" id="SFLDG01212">
    <property type="entry name" value="Phytoene_synthase_like"/>
    <property type="match status" value="1"/>
</dbReference>
<dbReference type="Gene3D" id="1.10.600.10">
    <property type="entry name" value="Farnesyl Diphosphate Synthase"/>
    <property type="match status" value="1"/>
</dbReference>
<name>A0A2T4UEU3_9ACTN</name>
<dbReference type="CDD" id="cd00683">
    <property type="entry name" value="Trans_IPPS_HH"/>
    <property type="match status" value="1"/>
</dbReference>
<keyword evidence="2" id="KW-0808">Transferase</keyword>
<dbReference type="OrthoDB" id="9807580at2"/>